<feature type="repeat" description="WD" evidence="6">
    <location>
        <begin position="281"/>
        <end position="315"/>
    </location>
</feature>
<dbReference type="EMBL" id="LPNM01000007">
    <property type="protein sequence ID" value="OEJ85531.1"/>
    <property type="molecule type" value="Genomic_DNA"/>
</dbReference>
<dbReference type="SMART" id="SM00320">
    <property type="entry name" value="WD40"/>
    <property type="match status" value="6"/>
</dbReference>
<keyword evidence="9" id="KW-1185">Reference proteome</keyword>
<dbReference type="InterPro" id="IPR050459">
    <property type="entry name" value="WD_repeat_RBAP46/RBAP48/MSI1"/>
</dbReference>
<dbReference type="FunCoup" id="A0A1E5RF59">
    <property type="interactions" value="1099"/>
</dbReference>
<name>A0A1E5RF59_9ASCO</name>
<dbReference type="PANTHER" id="PTHR22850">
    <property type="entry name" value="WD40 REPEAT FAMILY"/>
    <property type="match status" value="1"/>
</dbReference>
<evidence type="ECO:0000256" key="3">
    <source>
        <dbReference type="ARBA" id="ARBA00022737"/>
    </source>
</evidence>
<dbReference type="STRING" id="56408.A0A1E5RF59"/>
<dbReference type="Pfam" id="PF12265">
    <property type="entry name" value="CAF1C_H4-bd"/>
    <property type="match status" value="1"/>
</dbReference>
<proteinExistence type="predicted"/>
<reference evidence="9" key="1">
    <citation type="journal article" date="2016" name="Genome Announc.">
        <title>Genome sequences of three species of Hanseniaspora isolated from spontaneous wine fermentations.</title>
        <authorList>
            <person name="Sternes P.R."/>
            <person name="Lee D."/>
            <person name="Kutyna D.R."/>
            <person name="Borneman A.R."/>
        </authorList>
    </citation>
    <scope>NUCLEOTIDE SEQUENCE [LARGE SCALE GENOMIC DNA]</scope>
    <source>
        <strain evidence="9">AWRI3579</strain>
    </source>
</reference>
<keyword evidence="2 6" id="KW-0853">WD repeat</keyword>
<dbReference type="InterPro" id="IPR015943">
    <property type="entry name" value="WD40/YVTN_repeat-like_dom_sf"/>
</dbReference>
<evidence type="ECO:0000256" key="1">
    <source>
        <dbReference type="ARBA" id="ARBA00004123"/>
    </source>
</evidence>
<evidence type="ECO:0000256" key="6">
    <source>
        <dbReference type="PROSITE-ProRule" id="PRU00221"/>
    </source>
</evidence>
<dbReference type="AlphaFoldDB" id="A0A1E5RF59"/>
<accession>A0A1E5RF59</accession>
<dbReference type="GO" id="GO:0005634">
    <property type="term" value="C:nucleus"/>
    <property type="evidence" value="ECO:0007669"/>
    <property type="project" value="UniProtKB-SubCell"/>
</dbReference>
<dbReference type="PROSITE" id="PS50294">
    <property type="entry name" value="WD_REPEATS_REGION"/>
    <property type="match status" value="2"/>
</dbReference>
<keyword evidence="5" id="KW-0539">Nucleus</keyword>
<gene>
    <name evidence="8" type="ORF">AWRI3579_g1801</name>
</gene>
<feature type="repeat" description="WD" evidence="6">
    <location>
        <begin position="153"/>
        <end position="189"/>
    </location>
</feature>
<dbReference type="GO" id="GO:0016740">
    <property type="term" value="F:transferase activity"/>
    <property type="evidence" value="ECO:0007669"/>
    <property type="project" value="UniProtKB-KW"/>
</dbReference>
<dbReference type="InterPro" id="IPR022052">
    <property type="entry name" value="Histone-bd_RBBP4-like_N"/>
</dbReference>
<dbReference type="OrthoDB" id="427795at2759"/>
<dbReference type="Pfam" id="PF00400">
    <property type="entry name" value="WD40"/>
    <property type="match status" value="2"/>
</dbReference>
<keyword evidence="4" id="KW-0156">Chromatin regulator</keyword>
<evidence type="ECO:0000313" key="8">
    <source>
        <dbReference type="EMBL" id="OEJ85531.1"/>
    </source>
</evidence>
<feature type="domain" description="Histone-binding protein RBBP4-like N-terminal" evidence="7">
    <location>
        <begin position="14"/>
        <end position="78"/>
    </location>
</feature>
<keyword evidence="3" id="KW-0677">Repeat</keyword>
<sequence length="391" mass="44030">MSDVEEHQPETVEDEYELWKSNVPLMYDFLSETKMLWPTLTTEWLPSAADSLRQELIIGTHTSGGEQNYLKIAAIEMPIDVLSNKQSVSDEDQPHASKPKLKIAKKFEHELEVNRARYMPQDPDFIATINGDGKVFLYNRSVKNKKDALVSKFEIHKDNGYGLSFNPNAKGQLLSSSDDSTIALWNVESSLIHLYESHSDIVNDSKWHNFYSHYFASVSEDKTFKFHDTRTTAVVNTIKTAVPFNTLAFCKHSEHLVAAAGNDTLVYLYDTRNTGKPLHVMSGHADSVTSLDFASHQDGILCSSGEDRRVITWDITQFGAEQSADDAEDGSPELLMMHGGHRSIVTDFSINPNIPWLMASAEEENVLQIWKPSRKLTHPSAYTKFSIGDLE</sequence>
<dbReference type="InterPro" id="IPR019775">
    <property type="entry name" value="WD40_repeat_CS"/>
</dbReference>
<dbReference type="InterPro" id="IPR036322">
    <property type="entry name" value="WD40_repeat_dom_sf"/>
</dbReference>
<dbReference type="Proteomes" id="UP000095728">
    <property type="component" value="Unassembled WGS sequence"/>
</dbReference>
<dbReference type="InParanoid" id="A0A1E5RF59"/>
<dbReference type="SUPFAM" id="SSF50978">
    <property type="entry name" value="WD40 repeat-like"/>
    <property type="match status" value="1"/>
</dbReference>
<evidence type="ECO:0000256" key="2">
    <source>
        <dbReference type="ARBA" id="ARBA00022574"/>
    </source>
</evidence>
<dbReference type="GO" id="GO:0006325">
    <property type="term" value="P:chromatin organization"/>
    <property type="evidence" value="ECO:0007669"/>
    <property type="project" value="UniProtKB-KW"/>
</dbReference>
<protein>
    <submittedName>
        <fullName evidence="8">Histone acetyltransferase type B subunit 2</fullName>
    </submittedName>
</protein>
<comment type="caution">
    <text evidence="8">The sequence shown here is derived from an EMBL/GenBank/DDBJ whole genome shotgun (WGS) entry which is preliminary data.</text>
</comment>
<dbReference type="InterPro" id="IPR001680">
    <property type="entry name" value="WD40_rpt"/>
</dbReference>
<evidence type="ECO:0000259" key="7">
    <source>
        <dbReference type="Pfam" id="PF12265"/>
    </source>
</evidence>
<comment type="subcellular location">
    <subcellularLocation>
        <location evidence="1">Nucleus</location>
    </subcellularLocation>
</comment>
<evidence type="ECO:0000256" key="4">
    <source>
        <dbReference type="ARBA" id="ARBA00022853"/>
    </source>
</evidence>
<organism evidence="8 9">
    <name type="scientific">Hanseniaspora osmophila</name>
    <dbReference type="NCBI Taxonomy" id="56408"/>
    <lineage>
        <taxon>Eukaryota</taxon>
        <taxon>Fungi</taxon>
        <taxon>Dikarya</taxon>
        <taxon>Ascomycota</taxon>
        <taxon>Saccharomycotina</taxon>
        <taxon>Saccharomycetes</taxon>
        <taxon>Saccharomycodales</taxon>
        <taxon>Saccharomycodaceae</taxon>
        <taxon>Hanseniaspora</taxon>
    </lineage>
</organism>
<evidence type="ECO:0000256" key="5">
    <source>
        <dbReference type="ARBA" id="ARBA00023242"/>
    </source>
</evidence>
<dbReference type="Gene3D" id="2.130.10.10">
    <property type="entry name" value="YVTN repeat-like/Quinoprotein amine dehydrogenase"/>
    <property type="match status" value="1"/>
</dbReference>
<evidence type="ECO:0000313" key="9">
    <source>
        <dbReference type="Proteomes" id="UP000095728"/>
    </source>
</evidence>
<keyword evidence="8" id="KW-0808">Transferase</keyword>
<dbReference type="PROSITE" id="PS50082">
    <property type="entry name" value="WD_REPEATS_2"/>
    <property type="match status" value="2"/>
</dbReference>
<dbReference type="PROSITE" id="PS00678">
    <property type="entry name" value="WD_REPEATS_1"/>
    <property type="match status" value="2"/>
</dbReference>